<dbReference type="NCBIfam" id="NF009154">
    <property type="entry name" value="PRK12497.3-3"/>
    <property type="match status" value="1"/>
</dbReference>
<dbReference type="Proteomes" id="UP000627538">
    <property type="component" value="Unassembled WGS sequence"/>
</dbReference>
<dbReference type="Gene3D" id="3.40.1350.10">
    <property type="match status" value="1"/>
</dbReference>
<evidence type="ECO:0000256" key="2">
    <source>
        <dbReference type="HAMAP-Rule" id="MF_00048"/>
    </source>
</evidence>
<sequence length="128" mass="13938">MIIDVSHDLSSLSTAELGKLGEDLAARYLRRAGYAILCRNWRVRYGEIDIVAAVEGVIVVVEVKTRRSTYAGVPAAAVTAAKARRLRQLAGAWMGQNSPRSRGLRIDVIALEATGPRSLRLEHIRSAA</sequence>
<comment type="caution">
    <text evidence="3">The sequence shown here is derived from an EMBL/GenBank/DDBJ whole genome shotgun (WGS) entry which is preliminary data.</text>
</comment>
<evidence type="ECO:0000313" key="4">
    <source>
        <dbReference type="Proteomes" id="UP000627538"/>
    </source>
</evidence>
<protein>
    <recommendedName>
        <fullName evidence="2">UPF0102 protein H8R10_01920</fullName>
    </recommendedName>
</protein>
<evidence type="ECO:0000313" key="3">
    <source>
        <dbReference type="EMBL" id="MBD3688991.1"/>
    </source>
</evidence>
<comment type="similarity">
    <text evidence="1 2">Belongs to the UPF0102 family.</text>
</comment>
<dbReference type="Pfam" id="PF02021">
    <property type="entry name" value="UPF0102"/>
    <property type="match status" value="1"/>
</dbReference>
<dbReference type="InterPro" id="IPR011335">
    <property type="entry name" value="Restrct_endonuc-II-like"/>
</dbReference>
<dbReference type="GO" id="GO:0003676">
    <property type="term" value="F:nucleic acid binding"/>
    <property type="evidence" value="ECO:0007669"/>
    <property type="project" value="InterPro"/>
</dbReference>
<gene>
    <name evidence="3" type="ORF">H8R10_01920</name>
</gene>
<proteinExistence type="inferred from homology"/>
<accession>A0A8I0GBJ1</accession>
<dbReference type="AlphaFoldDB" id="A0A8I0GBJ1"/>
<dbReference type="SUPFAM" id="SSF52980">
    <property type="entry name" value="Restriction endonuclease-like"/>
    <property type="match status" value="1"/>
</dbReference>
<reference evidence="3 4" key="1">
    <citation type="submission" date="2020-08" db="EMBL/GenBank/DDBJ databases">
        <title>Winkia gen. nov., sp. nov., isolated from faeces of the Anser albifrons in China.</title>
        <authorList>
            <person name="Liu Q."/>
        </authorList>
    </citation>
    <scope>NUCLEOTIDE SEQUENCE [LARGE SCALE GENOMIC DNA]</scope>
    <source>
        <strain evidence="3 4">C62</strain>
    </source>
</reference>
<organism evidence="3 4">
    <name type="scientific">Nanchangia anserum</name>
    <dbReference type="NCBI Taxonomy" id="2692125"/>
    <lineage>
        <taxon>Bacteria</taxon>
        <taxon>Bacillati</taxon>
        <taxon>Actinomycetota</taxon>
        <taxon>Actinomycetes</taxon>
        <taxon>Actinomycetales</taxon>
        <taxon>Actinomycetaceae</taxon>
        <taxon>Nanchangia</taxon>
    </lineage>
</organism>
<name>A0A8I0GBJ1_9ACTO</name>
<dbReference type="PANTHER" id="PTHR34039:SF1">
    <property type="entry name" value="UPF0102 PROTEIN YRAN"/>
    <property type="match status" value="1"/>
</dbReference>
<dbReference type="HAMAP" id="MF_00048">
    <property type="entry name" value="UPF0102"/>
    <property type="match status" value="1"/>
</dbReference>
<dbReference type="InterPro" id="IPR011856">
    <property type="entry name" value="tRNA_endonuc-like_dom_sf"/>
</dbReference>
<evidence type="ECO:0000256" key="1">
    <source>
        <dbReference type="ARBA" id="ARBA00006738"/>
    </source>
</evidence>
<dbReference type="RefSeq" id="WP_191071071.1">
    <property type="nucleotide sequence ID" value="NZ_JACRUO010000001.1"/>
</dbReference>
<keyword evidence="4" id="KW-1185">Reference proteome</keyword>
<dbReference type="PANTHER" id="PTHR34039">
    <property type="entry name" value="UPF0102 PROTEIN YRAN"/>
    <property type="match status" value="1"/>
</dbReference>
<dbReference type="InterPro" id="IPR003509">
    <property type="entry name" value="UPF0102_YraN-like"/>
</dbReference>
<dbReference type="EMBL" id="JACRUO010000001">
    <property type="protein sequence ID" value="MBD3688991.1"/>
    <property type="molecule type" value="Genomic_DNA"/>
</dbReference>